<feature type="transmembrane region" description="Helical" evidence="1">
    <location>
        <begin position="192"/>
        <end position="210"/>
    </location>
</feature>
<reference evidence="3" key="1">
    <citation type="submission" date="2020-11" db="EMBL/GenBank/DDBJ databases">
        <authorList>
            <consortium name="DOE Joint Genome Institute"/>
            <person name="Ahrendt S."/>
            <person name="Riley R."/>
            <person name="Andreopoulos W."/>
            <person name="Labutti K."/>
            <person name="Pangilinan J."/>
            <person name="Ruiz-Duenas F.J."/>
            <person name="Barrasa J.M."/>
            <person name="Sanchez-Garcia M."/>
            <person name="Camarero S."/>
            <person name="Miyauchi S."/>
            <person name="Serrano A."/>
            <person name="Linde D."/>
            <person name="Babiker R."/>
            <person name="Drula E."/>
            <person name="Ayuso-Fernandez I."/>
            <person name="Pacheco R."/>
            <person name="Padilla G."/>
            <person name="Ferreira P."/>
            <person name="Barriuso J."/>
            <person name="Kellner H."/>
            <person name="Castanera R."/>
            <person name="Alfaro M."/>
            <person name="Ramirez L."/>
            <person name="Pisabarro A.G."/>
            <person name="Kuo A."/>
            <person name="Tritt A."/>
            <person name="Lipzen A."/>
            <person name="He G."/>
            <person name="Yan M."/>
            <person name="Ng V."/>
            <person name="Cullen D."/>
            <person name="Martin F."/>
            <person name="Rosso M.-N."/>
            <person name="Henrissat B."/>
            <person name="Hibbett D."/>
            <person name="Martinez A.T."/>
            <person name="Grigoriev I.V."/>
        </authorList>
    </citation>
    <scope>NUCLEOTIDE SEQUENCE</scope>
    <source>
        <strain evidence="3">CBS 247.69</strain>
    </source>
</reference>
<sequence length="254" mass="28449">MCIITERFRGDPLLVKLSVIGVCFIDTVSFVLVGHACWYYLVTTGPIGLAVWSLNAELALSMAISGITETFLAYRVWLLSDRHCLLTSILLTLALLHFASGEVSAIQFLLLKRFARFSSVKVPSVLRLASAALCDTGIAFSLCYFLHKKRTGYRRTDEIIDYLILFAINSGLLTSVTSVACLITYLVVPKTWVYLALCFLISRLYANTFLCSLNSRQILRTADSENDSPIVPHFRPTRLRDAVLGRSWYSSEKN</sequence>
<comment type="caution">
    <text evidence="3">The sequence shown here is derived from an EMBL/GenBank/DDBJ whole genome shotgun (WGS) entry which is preliminary data.</text>
</comment>
<evidence type="ECO:0000313" key="3">
    <source>
        <dbReference type="EMBL" id="KAF9459749.1"/>
    </source>
</evidence>
<dbReference type="InterPro" id="IPR045339">
    <property type="entry name" value="DUF6534"/>
</dbReference>
<feature type="transmembrane region" description="Helical" evidence="1">
    <location>
        <begin position="84"/>
        <end position="108"/>
    </location>
</feature>
<dbReference type="PANTHER" id="PTHR40465:SF1">
    <property type="entry name" value="DUF6534 DOMAIN-CONTAINING PROTEIN"/>
    <property type="match status" value="1"/>
</dbReference>
<feature type="transmembrane region" description="Helical" evidence="1">
    <location>
        <begin position="17"/>
        <end position="41"/>
    </location>
</feature>
<feature type="transmembrane region" description="Helical" evidence="1">
    <location>
        <begin position="128"/>
        <end position="147"/>
    </location>
</feature>
<dbReference type="Pfam" id="PF20152">
    <property type="entry name" value="DUF6534"/>
    <property type="match status" value="1"/>
</dbReference>
<evidence type="ECO:0000259" key="2">
    <source>
        <dbReference type="Pfam" id="PF20152"/>
    </source>
</evidence>
<dbReference type="AlphaFoldDB" id="A0A9P5XZW3"/>
<name>A0A9P5XZW3_9AGAR</name>
<proteinExistence type="predicted"/>
<keyword evidence="1" id="KW-1133">Transmembrane helix</keyword>
<organism evidence="3 4">
    <name type="scientific">Collybia nuda</name>
    <dbReference type="NCBI Taxonomy" id="64659"/>
    <lineage>
        <taxon>Eukaryota</taxon>
        <taxon>Fungi</taxon>
        <taxon>Dikarya</taxon>
        <taxon>Basidiomycota</taxon>
        <taxon>Agaricomycotina</taxon>
        <taxon>Agaricomycetes</taxon>
        <taxon>Agaricomycetidae</taxon>
        <taxon>Agaricales</taxon>
        <taxon>Tricholomatineae</taxon>
        <taxon>Clitocybaceae</taxon>
        <taxon>Collybia</taxon>
    </lineage>
</organism>
<keyword evidence="1" id="KW-0812">Transmembrane</keyword>
<evidence type="ECO:0000313" key="4">
    <source>
        <dbReference type="Proteomes" id="UP000807353"/>
    </source>
</evidence>
<feature type="transmembrane region" description="Helical" evidence="1">
    <location>
        <begin position="159"/>
        <end position="186"/>
    </location>
</feature>
<keyword evidence="4" id="KW-1185">Reference proteome</keyword>
<dbReference type="Proteomes" id="UP000807353">
    <property type="component" value="Unassembled WGS sequence"/>
</dbReference>
<feature type="domain" description="DUF6534" evidence="2">
    <location>
        <begin position="131"/>
        <end position="217"/>
    </location>
</feature>
<gene>
    <name evidence="3" type="ORF">BDZ94DRAFT_992969</name>
</gene>
<dbReference type="OrthoDB" id="2971182at2759"/>
<feature type="transmembrane region" description="Helical" evidence="1">
    <location>
        <begin position="47"/>
        <end position="72"/>
    </location>
</feature>
<keyword evidence="1" id="KW-0472">Membrane</keyword>
<protein>
    <recommendedName>
        <fullName evidence="2">DUF6534 domain-containing protein</fullName>
    </recommendedName>
</protein>
<evidence type="ECO:0000256" key="1">
    <source>
        <dbReference type="SAM" id="Phobius"/>
    </source>
</evidence>
<dbReference type="EMBL" id="MU150311">
    <property type="protein sequence ID" value="KAF9459749.1"/>
    <property type="molecule type" value="Genomic_DNA"/>
</dbReference>
<accession>A0A9P5XZW3</accession>
<dbReference type="PANTHER" id="PTHR40465">
    <property type="entry name" value="CHROMOSOME 1, WHOLE GENOME SHOTGUN SEQUENCE"/>
    <property type="match status" value="1"/>
</dbReference>